<keyword evidence="1" id="KW-0472">Membrane</keyword>
<keyword evidence="1" id="KW-0812">Transmembrane</keyword>
<evidence type="ECO:0000256" key="1">
    <source>
        <dbReference type="SAM" id="Phobius"/>
    </source>
</evidence>
<accession>A0A1W2DES1</accession>
<evidence type="ECO:0000313" key="2">
    <source>
        <dbReference type="EMBL" id="SMC95764.1"/>
    </source>
</evidence>
<keyword evidence="3" id="KW-1185">Reference proteome</keyword>
<dbReference type="RefSeq" id="WP_084411161.1">
    <property type="nucleotide sequence ID" value="NZ_FWXR01000014.1"/>
</dbReference>
<feature type="transmembrane region" description="Helical" evidence="1">
    <location>
        <begin position="72"/>
        <end position="91"/>
    </location>
</feature>
<feature type="transmembrane region" description="Helical" evidence="1">
    <location>
        <begin position="44"/>
        <end position="65"/>
    </location>
</feature>
<gene>
    <name evidence="2" type="ORF">SAMN06297251_11471</name>
</gene>
<dbReference type="STRING" id="937218.SAMN06297251_11471"/>
<name>A0A1W2DES1_9HYPH</name>
<evidence type="ECO:0000313" key="3">
    <source>
        <dbReference type="Proteomes" id="UP000192656"/>
    </source>
</evidence>
<dbReference type="AlphaFoldDB" id="A0A1W2DES1"/>
<reference evidence="2 3" key="1">
    <citation type="submission" date="2017-04" db="EMBL/GenBank/DDBJ databases">
        <authorList>
            <person name="Afonso C.L."/>
            <person name="Miller P.J."/>
            <person name="Scott M.A."/>
            <person name="Spackman E."/>
            <person name="Goraichik I."/>
            <person name="Dimitrov K.M."/>
            <person name="Suarez D.L."/>
            <person name="Swayne D.E."/>
        </authorList>
    </citation>
    <scope>NUCLEOTIDE SEQUENCE [LARGE SCALE GENOMIC DNA]</scope>
    <source>
        <strain evidence="2 3">CGMCC 1.10972</strain>
    </source>
</reference>
<organism evidence="2 3">
    <name type="scientific">Fulvimarina manganoxydans</name>
    <dbReference type="NCBI Taxonomy" id="937218"/>
    <lineage>
        <taxon>Bacteria</taxon>
        <taxon>Pseudomonadati</taxon>
        <taxon>Pseudomonadota</taxon>
        <taxon>Alphaproteobacteria</taxon>
        <taxon>Hyphomicrobiales</taxon>
        <taxon>Aurantimonadaceae</taxon>
        <taxon>Fulvimarina</taxon>
    </lineage>
</organism>
<feature type="transmembrane region" description="Helical" evidence="1">
    <location>
        <begin position="12"/>
        <end position="32"/>
    </location>
</feature>
<dbReference type="Proteomes" id="UP000192656">
    <property type="component" value="Unassembled WGS sequence"/>
</dbReference>
<protein>
    <submittedName>
        <fullName evidence="2">Uncharacterized protein</fullName>
    </submittedName>
</protein>
<dbReference type="EMBL" id="FWXR01000014">
    <property type="protein sequence ID" value="SMC95764.1"/>
    <property type="molecule type" value="Genomic_DNA"/>
</dbReference>
<feature type="transmembrane region" description="Helical" evidence="1">
    <location>
        <begin position="97"/>
        <end position="116"/>
    </location>
</feature>
<keyword evidence="1" id="KW-1133">Transmembrane helix</keyword>
<sequence>MSRHASSGTTEGALVVIFGAIIGLIIAAYLYITPLTGITGSFGAILVIVSSALLILDGVMLLGAVTPGSRGVWLTLGFLGALGTLAAAWFLHAFFLMAAMVVVLVGLVMALARPPYATAAASR</sequence>
<proteinExistence type="predicted"/>